<dbReference type="InterPro" id="IPR036955">
    <property type="entry name" value="AP2/ERF_dom_sf"/>
</dbReference>
<keyword evidence="2" id="KW-0805">Transcription regulation</keyword>
<dbReference type="GO" id="GO:0003700">
    <property type="term" value="F:DNA-binding transcription factor activity"/>
    <property type="evidence" value="ECO:0007669"/>
    <property type="project" value="InterPro"/>
</dbReference>
<reference evidence="9" key="3">
    <citation type="submission" date="2018-08" db="UniProtKB">
        <authorList>
            <consortium name="EnsemblPlants"/>
        </authorList>
    </citation>
    <scope>IDENTIFICATION</scope>
    <source>
        <strain evidence="9">cv. Bd21</strain>
    </source>
</reference>
<dbReference type="RefSeq" id="XP_024314516.1">
    <property type="nucleotide sequence ID" value="XM_024458748.1"/>
</dbReference>
<reference evidence="8" key="2">
    <citation type="submission" date="2017-06" db="EMBL/GenBank/DDBJ databases">
        <title>WGS assembly of Brachypodium distachyon.</title>
        <authorList>
            <consortium name="The International Brachypodium Initiative"/>
            <person name="Lucas S."/>
            <person name="Harmon-Smith M."/>
            <person name="Lail K."/>
            <person name="Tice H."/>
            <person name="Grimwood J."/>
            <person name="Bruce D."/>
            <person name="Barry K."/>
            <person name="Shu S."/>
            <person name="Lindquist E."/>
            <person name="Wang M."/>
            <person name="Pitluck S."/>
            <person name="Vogel J.P."/>
            <person name="Garvin D.F."/>
            <person name="Mockler T.C."/>
            <person name="Schmutz J."/>
            <person name="Rokhsar D."/>
            <person name="Bevan M.W."/>
        </authorList>
    </citation>
    <scope>NUCLEOTIDE SEQUENCE</scope>
    <source>
        <strain evidence="8">Bd21</strain>
    </source>
</reference>
<dbReference type="SUPFAM" id="SSF54171">
    <property type="entry name" value="DNA-binding domain"/>
    <property type="match status" value="1"/>
</dbReference>
<keyword evidence="10" id="KW-1185">Reference proteome</keyword>
<dbReference type="Pfam" id="PF00847">
    <property type="entry name" value="AP2"/>
    <property type="match status" value="1"/>
</dbReference>
<name>A0A0Q3G2U4_BRADI</name>
<dbReference type="EnsemblPlants" id="KQK04861">
    <property type="protein sequence ID" value="KQK04861"/>
    <property type="gene ID" value="BRADI_2g16442v3"/>
</dbReference>
<dbReference type="AlphaFoldDB" id="A0A0Q3G2U4"/>
<proteinExistence type="predicted"/>
<dbReference type="SMART" id="SM00380">
    <property type="entry name" value="AP2"/>
    <property type="match status" value="1"/>
</dbReference>
<dbReference type="GO" id="GO:0009873">
    <property type="term" value="P:ethylene-activated signaling pathway"/>
    <property type="evidence" value="ECO:0007669"/>
    <property type="project" value="InterPro"/>
</dbReference>
<dbReference type="PANTHER" id="PTHR31190:SF463">
    <property type="entry name" value="AP2_ERF DOMAIN-CONTAINING PROTEIN"/>
    <property type="match status" value="1"/>
</dbReference>
<evidence type="ECO:0000256" key="3">
    <source>
        <dbReference type="ARBA" id="ARBA00023125"/>
    </source>
</evidence>
<accession>A0A0Q3G2U4</accession>
<feature type="compositionally biased region" description="Low complexity" evidence="6">
    <location>
        <begin position="101"/>
        <end position="119"/>
    </location>
</feature>
<dbReference type="InterPro" id="IPR016177">
    <property type="entry name" value="DNA-bd_dom_sf"/>
</dbReference>
<feature type="domain" description="AP2/ERF" evidence="7">
    <location>
        <begin position="121"/>
        <end position="179"/>
    </location>
</feature>
<dbReference type="Gramene" id="KQK04861">
    <property type="protein sequence ID" value="KQK04861"/>
    <property type="gene ID" value="BRADI_2g16442v3"/>
</dbReference>
<dbReference type="GO" id="GO:0003677">
    <property type="term" value="F:DNA binding"/>
    <property type="evidence" value="ECO:0007669"/>
    <property type="project" value="UniProtKB-KW"/>
</dbReference>
<dbReference type="CDD" id="cd00018">
    <property type="entry name" value="AP2"/>
    <property type="match status" value="1"/>
</dbReference>
<dbReference type="Gene3D" id="3.30.730.10">
    <property type="entry name" value="AP2/ERF domain"/>
    <property type="match status" value="1"/>
</dbReference>
<evidence type="ECO:0000313" key="9">
    <source>
        <dbReference type="EnsemblPlants" id="KQK04861"/>
    </source>
</evidence>
<comment type="subcellular location">
    <subcellularLocation>
        <location evidence="1">Nucleus</location>
    </subcellularLocation>
</comment>
<feature type="region of interest" description="Disordered" evidence="6">
    <location>
        <begin position="77"/>
        <end position="125"/>
    </location>
</feature>
<organism evidence="8">
    <name type="scientific">Brachypodium distachyon</name>
    <name type="common">Purple false brome</name>
    <name type="synonym">Trachynia distachya</name>
    <dbReference type="NCBI Taxonomy" id="15368"/>
    <lineage>
        <taxon>Eukaryota</taxon>
        <taxon>Viridiplantae</taxon>
        <taxon>Streptophyta</taxon>
        <taxon>Embryophyta</taxon>
        <taxon>Tracheophyta</taxon>
        <taxon>Spermatophyta</taxon>
        <taxon>Magnoliopsida</taxon>
        <taxon>Liliopsida</taxon>
        <taxon>Poales</taxon>
        <taxon>Poaceae</taxon>
        <taxon>BOP clade</taxon>
        <taxon>Pooideae</taxon>
        <taxon>Stipodae</taxon>
        <taxon>Brachypodieae</taxon>
        <taxon>Brachypodium</taxon>
    </lineage>
</organism>
<dbReference type="FunFam" id="3.30.730.10:FF:000001">
    <property type="entry name" value="Ethylene-responsive transcription factor 2"/>
    <property type="match status" value="1"/>
</dbReference>
<sequence length="295" mass="32278">MAIGAPAGPTSHSRQPQPQGDRSSILENVWASIMTTTAPAPAPEEKEEKPAILRRLPSLGRWISMGADEWDELLNLDAASTPPPFPSADEEEDHQHPAPITASDSKASSSSSPAPATAKKSYRGVRRRPWGKFAAEIRDTRRRGARVWLGTFATAEEAALAYDAAALRMRGPRASLNHPLHLVQRRLLDLDLMAAAAPAADDQAPSRKRRKKMVHSASSPTTAADHARIVVGAAEDDFREITSDQDQMVSFAASSVHRDRGIPMQDQYVMSSRSVIELEEIGGEYWDYLFPPDIL</sequence>
<evidence type="ECO:0000256" key="5">
    <source>
        <dbReference type="ARBA" id="ARBA00023242"/>
    </source>
</evidence>
<dbReference type="InterPro" id="IPR044808">
    <property type="entry name" value="ERF_plant"/>
</dbReference>
<dbReference type="Proteomes" id="UP000008810">
    <property type="component" value="Chromosome 2"/>
</dbReference>
<dbReference type="STRING" id="15368.A0A0Q3G2U4"/>
<feature type="compositionally biased region" description="Polar residues" evidence="6">
    <location>
        <begin position="10"/>
        <end position="25"/>
    </location>
</feature>
<evidence type="ECO:0000256" key="6">
    <source>
        <dbReference type="SAM" id="MobiDB-lite"/>
    </source>
</evidence>
<keyword evidence="4" id="KW-0804">Transcription</keyword>
<feature type="region of interest" description="Disordered" evidence="6">
    <location>
        <begin position="1"/>
        <end position="25"/>
    </location>
</feature>
<dbReference type="PRINTS" id="PR00367">
    <property type="entry name" value="ETHRSPELEMNT"/>
</dbReference>
<dbReference type="InterPro" id="IPR001471">
    <property type="entry name" value="AP2/ERF_dom"/>
</dbReference>
<evidence type="ECO:0000256" key="4">
    <source>
        <dbReference type="ARBA" id="ARBA00023163"/>
    </source>
</evidence>
<evidence type="ECO:0000313" key="8">
    <source>
        <dbReference type="EMBL" id="KQK04861.1"/>
    </source>
</evidence>
<dbReference type="PROSITE" id="PS51032">
    <property type="entry name" value="AP2_ERF"/>
    <property type="match status" value="1"/>
</dbReference>
<evidence type="ECO:0000313" key="10">
    <source>
        <dbReference type="Proteomes" id="UP000008810"/>
    </source>
</evidence>
<dbReference type="OrthoDB" id="740418at2759"/>
<protein>
    <recommendedName>
        <fullName evidence="7">AP2/ERF domain-containing protein</fullName>
    </recommendedName>
</protein>
<dbReference type="PANTHER" id="PTHR31190">
    <property type="entry name" value="DNA-BINDING DOMAIN"/>
    <property type="match status" value="1"/>
</dbReference>
<keyword evidence="3" id="KW-0238">DNA-binding</keyword>
<dbReference type="GO" id="GO:0005634">
    <property type="term" value="C:nucleus"/>
    <property type="evidence" value="ECO:0007669"/>
    <property type="project" value="UniProtKB-SubCell"/>
</dbReference>
<evidence type="ECO:0000259" key="7">
    <source>
        <dbReference type="PROSITE" id="PS51032"/>
    </source>
</evidence>
<reference evidence="8 9" key="1">
    <citation type="journal article" date="2010" name="Nature">
        <title>Genome sequencing and analysis of the model grass Brachypodium distachyon.</title>
        <authorList>
            <consortium name="International Brachypodium Initiative"/>
        </authorList>
    </citation>
    <scope>NUCLEOTIDE SEQUENCE [LARGE SCALE GENOMIC DNA]</scope>
    <source>
        <strain evidence="8">Bd21</strain>
        <strain evidence="9">cv. Bd21</strain>
    </source>
</reference>
<feature type="region of interest" description="Disordered" evidence="6">
    <location>
        <begin position="200"/>
        <end position="221"/>
    </location>
</feature>
<evidence type="ECO:0000256" key="1">
    <source>
        <dbReference type="ARBA" id="ARBA00004123"/>
    </source>
</evidence>
<evidence type="ECO:0000256" key="2">
    <source>
        <dbReference type="ARBA" id="ARBA00023015"/>
    </source>
</evidence>
<dbReference type="EMBL" id="CM000881">
    <property type="protein sequence ID" value="KQK04861.1"/>
    <property type="molecule type" value="Genomic_DNA"/>
</dbReference>
<keyword evidence="5" id="KW-0539">Nucleus</keyword>
<gene>
    <name evidence="9" type="primary">LOC100831118</name>
    <name evidence="8" type="ORF">BRADI_2g16442v3</name>
</gene>
<dbReference type="GeneID" id="100831118"/>